<evidence type="ECO:0000256" key="8">
    <source>
        <dbReference type="SAM" id="MobiDB-lite"/>
    </source>
</evidence>
<evidence type="ECO:0000256" key="5">
    <source>
        <dbReference type="ARBA" id="ARBA00022679"/>
    </source>
</evidence>
<keyword evidence="7" id="KW-0902">Two-component regulatory system</keyword>
<dbReference type="SMART" id="SM00388">
    <property type="entry name" value="HisKA"/>
    <property type="match status" value="1"/>
</dbReference>
<gene>
    <name evidence="11" type="ORF">HMPREF0058_1034</name>
</gene>
<evidence type="ECO:0000259" key="10">
    <source>
        <dbReference type="PROSITE" id="PS50109"/>
    </source>
</evidence>
<dbReference type="InterPro" id="IPR036890">
    <property type="entry name" value="HATPase_C_sf"/>
</dbReference>
<dbReference type="InterPro" id="IPR003661">
    <property type="entry name" value="HisK_dim/P_dom"/>
</dbReference>
<dbReference type="InterPro" id="IPR036097">
    <property type="entry name" value="HisK_dim/P_sf"/>
</dbReference>
<evidence type="ECO:0000256" key="9">
    <source>
        <dbReference type="SAM" id="Phobius"/>
    </source>
</evidence>
<dbReference type="Gene3D" id="1.10.287.130">
    <property type="match status" value="1"/>
</dbReference>
<dbReference type="Gene3D" id="3.30.565.10">
    <property type="entry name" value="Histidine kinase-like ATPase, C-terminal domain"/>
    <property type="match status" value="1"/>
</dbReference>
<evidence type="ECO:0000256" key="6">
    <source>
        <dbReference type="ARBA" id="ARBA00022777"/>
    </source>
</evidence>
<sequence>MSVTPPPSQTASGSGDDSPRASAARGHSLRTRLAVGILGLMFIMSALMGVFSTLTLRHTLMDRLDTQLLAANERAAVRRHDIEDRPTQAQDSGGAISPESRPAQDPPAGLDAAGQSTGTLSVVASPSGAVKAGYIDAHGVYQNLSSEEISDLLSLKVTGRPVSTSVASLGEYRVLVSEESETGKIVITGLSMASDNELIRTQLLVEAIIAGIGAVIAATVGRSMVRASLGPLERVAATAERVASQPLAHGEVRIDERVDDEDLSSSQEVGQVGTALSILLDHVDSALAARQRSETQVRQFVADASHELRTPLASIRGYTELIQREGGDVELPVSAVHALDRVRSEAVRMTGLVEDLLLLARLEAGRELRYQETNLLGILLDTVADARAAGPNQQWELDLSALADAPAQGSSSQDSDEAAEAEDGEEAELPALMVDEARLRQVFVNLLTNARVHTPAGTHVVTSLRYDTRPVPPQPAVMEDNAWAPEPSRARRPSGTWSSRSQTMAQGSAQPSGTGSSRVLPAVTPHASGAPAQRAWACASRWPSSRRTAASSPSTRSGPRTPPRESTAPPSRSTCPRPRSATP</sequence>
<reference evidence="11 12" key="1">
    <citation type="submission" date="2009-01" db="EMBL/GenBank/DDBJ databases">
        <authorList>
            <person name="Qin X."/>
            <person name="Bachman B."/>
            <person name="Battles P."/>
            <person name="Bell A."/>
            <person name="Bess C."/>
            <person name="Bickham C."/>
            <person name="Chaboub L."/>
            <person name="Chen D."/>
            <person name="Coyle M."/>
            <person name="Deiros D.R."/>
            <person name="Dinh H."/>
            <person name="Forbes L."/>
            <person name="Fowler G."/>
            <person name="Francisco L."/>
            <person name="Fu Q."/>
            <person name="Gubbala S."/>
            <person name="Hale W."/>
            <person name="Han Y."/>
            <person name="Hemphill L."/>
            <person name="Highlander S.K."/>
            <person name="Hirani K."/>
            <person name="Hogues M."/>
            <person name="Jackson L."/>
            <person name="Jakkamsetti A."/>
            <person name="Javaid M."/>
            <person name="Jiang H."/>
            <person name="Korchina V."/>
            <person name="Kovar C."/>
            <person name="Lara F."/>
            <person name="Lee S."/>
            <person name="Mata R."/>
            <person name="Mathew T."/>
            <person name="Moen C."/>
            <person name="Morales K."/>
            <person name="Munidasa M."/>
            <person name="Nazareth L."/>
            <person name="Ngo R."/>
            <person name="Nguyen L."/>
            <person name="Okwuonu G."/>
            <person name="Ongeri F."/>
            <person name="Patil S."/>
            <person name="Petrosino J."/>
            <person name="Pham C."/>
            <person name="Pham P."/>
            <person name="Pu L.-L."/>
            <person name="Puazo M."/>
            <person name="Raj R."/>
            <person name="Reid J."/>
            <person name="Rouhana J."/>
            <person name="Saada N."/>
            <person name="Shang Y."/>
            <person name="Simmons D."/>
            <person name="Thornton R."/>
            <person name="Warren J."/>
            <person name="Weissenberger G."/>
            <person name="Zhang J."/>
            <person name="Zhang L."/>
            <person name="Zhou C."/>
            <person name="Zhu D."/>
            <person name="Muzny D."/>
            <person name="Worley K."/>
            <person name="Gibbs R."/>
        </authorList>
    </citation>
    <scope>NUCLEOTIDE SEQUENCE [LARGE SCALE GENOMIC DNA]</scope>
    <source>
        <strain evidence="11 12">DSM 15434</strain>
    </source>
</reference>
<organism evidence="11 12">
    <name type="scientific">Actinomyces urogenitalis DSM 15434</name>
    <dbReference type="NCBI Taxonomy" id="525246"/>
    <lineage>
        <taxon>Bacteria</taxon>
        <taxon>Bacillati</taxon>
        <taxon>Actinomycetota</taxon>
        <taxon>Actinomycetes</taxon>
        <taxon>Actinomycetales</taxon>
        <taxon>Actinomycetaceae</taxon>
        <taxon>Actinomyces</taxon>
    </lineage>
</organism>
<keyword evidence="4" id="KW-0597">Phosphoprotein</keyword>
<dbReference type="CDD" id="cd00082">
    <property type="entry name" value="HisKA"/>
    <property type="match status" value="1"/>
</dbReference>
<feature type="compositionally biased region" description="Low complexity" evidence="8">
    <location>
        <begin position="539"/>
        <end position="583"/>
    </location>
</feature>
<keyword evidence="12" id="KW-1185">Reference proteome</keyword>
<dbReference type="GO" id="GO:0000155">
    <property type="term" value="F:phosphorelay sensor kinase activity"/>
    <property type="evidence" value="ECO:0007669"/>
    <property type="project" value="InterPro"/>
</dbReference>
<name>C0W590_9ACTO</name>
<feature type="domain" description="Histidine kinase" evidence="10">
    <location>
        <begin position="303"/>
        <end position="462"/>
    </location>
</feature>
<feature type="transmembrane region" description="Helical" evidence="9">
    <location>
        <begin position="33"/>
        <end position="54"/>
    </location>
</feature>
<protein>
    <recommendedName>
        <fullName evidence="3">histidine kinase</fullName>
        <ecNumber evidence="3">2.7.13.3</ecNumber>
    </recommendedName>
</protein>
<feature type="compositionally biased region" description="Polar residues" evidence="8">
    <location>
        <begin position="495"/>
        <end position="517"/>
    </location>
</feature>
<evidence type="ECO:0000313" key="12">
    <source>
        <dbReference type="Proteomes" id="UP000004778"/>
    </source>
</evidence>
<dbReference type="FunFam" id="1.10.287.130:FF:000001">
    <property type="entry name" value="Two-component sensor histidine kinase"/>
    <property type="match status" value="1"/>
</dbReference>
<evidence type="ECO:0000256" key="4">
    <source>
        <dbReference type="ARBA" id="ARBA00022553"/>
    </source>
</evidence>
<comment type="catalytic activity">
    <reaction evidence="1">
        <text>ATP + protein L-histidine = ADP + protein N-phospho-L-histidine.</text>
        <dbReference type="EC" id="2.7.13.3"/>
    </reaction>
</comment>
<feature type="compositionally biased region" description="Basic and acidic residues" evidence="8">
    <location>
        <begin position="77"/>
        <end position="86"/>
    </location>
</feature>
<evidence type="ECO:0000256" key="3">
    <source>
        <dbReference type="ARBA" id="ARBA00012438"/>
    </source>
</evidence>
<dbReference type="AlphaFoldDB" id="C0W590"/>
<feature type="region of interest" description="Disordered" evidence="8">
    <location>
        <begin position="404"/>
        <end position="425"/>
    </location>
</feature>
<dbReference type="InterPro" id="IPR005467">
    <property type="entry name" value="His_kinase_dom"/>
</dbReference>
<evidence type="ECO:0000313" key="11">
    <source>
        <dbReference type="EMBL" id="EEH66105.1"/>
    </source>
</evidence>
<keyword evidence="9" id="KW-1133">Transmembrane helix</keyword>
<dbReference type="SUPFAM" id="SSF47384">
    <property type="entry name" value="Homodimeric domain of signal transducing histidine kinase"/>
    <property type="match status" value="1"/>
</dbReference>
<dbReference type="SUPFAM" id="SSF55874">
    <property type="entry name" value="ATPase domain of HSP90 chaperone/DNA topoisomerase II/histidine kinase"/>
    <property type="match status" value="1"/>
</dbReference>
<comment type="caution">
    <text evidence="11">The sequence shown here is derived from an EMBL/GenBank/DDBJ whole genome shotgun (WGS) entry which is preliminary data.</text>
</comment>
<proteinExistence type="predicted"/>
<dbReference type="EMBL" id="ACFH01000069">
    <property type="protein sequence ID" value="EEH66105.1"/>
    <property type="molecule type" value="Genomic_DNA"/>
</dbReference>
<dbReference type="InterPro" id="IPR050428">
    <property type="entry name" value="TCS_sensor_his_kinase"/>
</dbReference>
<feature type="compositionally biased region" description="Acidic residues" evidence="8">
    <location>
        <begin position="414"/>
        <end position="425"/>
    </location>
</feature>
<dbReference type="GO" id="GO:0005886">
    <property type="term" value="C:plasma membrane"/>
    <property type="evidence" value="ECO:0007669"/>
    <property type="project" value="UniProtKB-SubCell"/>
</dbReference>
<feature type="region of interest" description="Disordered" evidence="8">
    <location>
        <begin position="465"/>
        <end position="583"/>
    </location>
</feature>
<accession>C0W590</accession>
<evidence type="ECO:0000256" key="2">
    <source>
        <dbReference type="ARBA" id="ARBA00004236"/>
    </source>
</evidence>
<keyword evidence="5" id="KW-0808">Transferase</keyword>
<dbReference type="HOGENOM" id="CLU_000445_89_6_11"/>
<dbReference type="EC" id="2.7.13.3" evidence="3"/>
<evidence type="ECO:0000256" key="7">
    <source>
        <dbReference type="ARBA" id="ARBA00023012"/>
    </source>
</evidence>
<keyword evidence="9" id="KW-0812">Transmembrane</keyword>
<dbReference type="Pfam" id="PF00512">
    <property type="entry name" value="HisKA"/>
    <property type="match status" value="1"/>
</dbReference>
<feature type="region of interest" description="Disordered" evidence="8">
    <location>
        <begin position="1"/>
        <end position="26"/>
    </location>
</feature>
<dbReference type="PANTHER" id="PTHR45436:SF5">
    <property type="entry name" value="SENSOR HISTIDINE KINASE TRCS"/>
    <property type="match status" value="1"/>
</dbReference>
<evidence type="ECO:0000256" key="1">
    <source>
        <dbReference type="ARBA" id="ARBA00000085"/>
    </source>
</evidence>
<dbReference type="PROSITE" id="PS50109">
    <property type="entry name" value="HIS_KIN"/>
    <property type="match status" value="1"/>
</dbReference>
<feature type="region of interest" description="Disordered" evidence="8">
    <location>
        <begin position="77"/>
        <end position="115"/>
    </location>
</feature>
<dbReference type="PANTHER" id="PTHR45436">
    <property type="entry name" value="SENSOR HISTIDINE KINASE YKOH"/>
    <property type="match status" value="1"/>
</dbReference>
<keyword evidence="9" id="KW-0472">Membrane</keyword>
<dbReference type="STRING" id="103621.GCA_001067145_00114"/>
<dbReference type="eggNOG" id="COG5002">
    <property type="taxonomic scope" value="Bacteria"/>
</dbReference>
<dbReference type="Proteomes" id="UP000004778">
    <property type="component" value="Unassembled WGS sequence"/>
</dbReference>
<keyword evidence="6 11" id="KW-0418">Kinase</keyword>
<comment type="subcellular location">
    <subcellularLocation>
        <location evidence="2">Cell membrane</location>
    </subcellularLocation>
</comment>